<evidence type="ECO:0000259" key="1">
    <source>
        <dbReference type="Pfam" id="PF03144"/>
    </source>
</evidence>
<comment type="caution">
    <text evidence="2">The sequence shown here is derived from an EMBL/GenBank/DDBJ whole genome shotgun (WGS) entry which is preliminary data.</text>
</comment>
<dbReference type="InterPro" id="IPR050055">
    <property type="entry name" value="EF-Tu_GTPase"/>
</dbReference>
<dbReference type="EMBL" id="BAAANF010000015">
    <property type="protein sequence ID" value="GAA1691801.1"/>
    <property type="molecule type" value="Genomic_DNA"/>
</dbReference>
<dbReference type="PANTHER" id="PTHR43721:SF22">
    <property type="entry name" value="ELONGATION FACTOR TU, MITOCHONDRIAL"/>
    <property type="match status" value="1"/>
</dbReference>
<dbReference type="Proteomes" id="UP001500280">
    <property type="component" value="Unassembled WGS sequence"/>
</dbReference>
<sequence>MGWKFWKQSPANTFPGTRPQDVVPPGAFALTIEDVFSITGRGTVVTGRVQAGSAAVGDQVVISRAGQVLVQSQIDGIEMFKKSGLTVANAGDNVGLLLRGVSKDQVTRGDVIGK</sequence>
<keyword evidence="3" id="KW-1185">Reference proteome</keyword>
<organism evidence="2 3">
    <name type="scientific">Kribbella yunnanensis</name>
    <dbReference type="NCBI Taxonomy" id="190194"/>
    <lineage>
        <taxon>Bacteria</taxon>
        <taxon>Bacillati</taxon>
        <taxon>Actinomycetota</taxon>
        <taxon>Actinomycetes</taxon>
        <taxon>Propionibacteriales</taxon>
        <taxon>Kribbellaceae</taxon>
        <taxon>Kribbella</taxon>
    </lineage>
</organism>
<proteinExistence type="predicted"/>
<protein>
    <recommendedName>
        <fullName evidence="1">Translation elongation factor EFTu-like domain-containing protein</fullName>
    </recommendedName>
</protein>
<dbReference type="SUPFAM" id="SSF50447">
    <property type="entry name" value="Translation proteins"/>
    <property type="match status" value="1"/>
</dbReference>
<accession>A0ABP4TPX0</accession>
<evidence type="ECO:0000313" key="3">
    <source>
        <dbReference type="Proteomes" id="UP001500280"/>
    </source>
</evidence>
<reference evidence="3" key="1">
    <citation type="journal article" date="2019" name="Int. J. Syst. Evol. Microbiol.">
        <title>The Global Catalogue of Microorganisms (GCM) 10K type strain sequencing project: providing services to taxonomists for standard genome sequencing and annotation.</title>
        <authorList>
            <consortium name="The Broad Institute Genomics Platform"/>
            <consortium name="The Broad Institute Genome Sequencing Center for Infectious Disease"/>
            <person name="Wu L."/>
            <person name="Ma J."/>
        </authorList>
    </citation>
    <scope>NUCLEOTIDE SEQUENCE [LARGE SCALE GENOMIC DNA]</scope>
    <source>
        <strain evidence="3">JCM 14307</strain>
    </source>
</reference>
<dbReference type="RefSeq" id="WP_344154250.1">
    <property type="nucleotide sequence ID" value="NZ_BAAANF010000015.1"/>
</dbReference>
<feature type="domain" description="Translation elongation factor EFTu-like" evidence="1">
    <location>
        <begin position="42"/>
        <end position="112"/>
    </location>
</feature>
<gene>
    <name evidence="2" type="ORF">GCM10009745_41460</name>
</gene>
<dbReference type="PANTHER" id="PTHR43721">
    <property type="entry name" value="ELONGATION FACTOR TU-RELATED"/>
    <property type="match status" value="1"/>
</dbReference>
<dbReference type="Pfam" id="PF03144">
    <property type="entry name" value="GTP_EFTU_D2"/>
    <property type="match status" value="1"/>
</dbReference>
<evidence type="ECO:0000313" key="2">
    <source>
        <dbReference type="EMBL" id="GAA1691801.1"/>
    </source>
</evidence>
<dbReference type="InterPro" id="IPR009000">
    <property type="entry name" value="Transl_B-barrel_sf"/>
</dbReference>
<name>A0ABP4TPX0_9ACTN</name>
<dbReference type="Gene3D" id="2.40.30.10">
    <property type="entry name" value="Translation factors"/>
    <property type="match status" value="1"/>
</dbReference>
<dbReference type="InterPro" id="IPR004161">
    <property type="entry name" value="EFTu-like_2"/>
</dbReference>